<keyword evidence="5" id="KW-0808">Transferase</keyword>
<dbReference type="EMBL" id="JANTQA010000023">
    <property type="protein sequence ID" value="KAJ3443598.1"/>
    <property type="molecule type" value="Genomic_DNA"/>
</dbReference>
<dbReference type="SUPFAM" id="SSF53383">
    <property type="entry name" value="PLP-dependent transferases"/>
    <property type="match status" value="1"/>
</dbReference>
<comment type="caution">
    <text evidence="8">The sequence shown here is derived from an EMBL/GenBank/DDBJ whole genome shotgun (WGS) entry which is preliminary data.</text>
</comment>
<evidence type="ECO:0000256" key="2">
    <source>
        <dbReference type="ARBA" id="ARBA00007441"/>
    </source>
</evidence>
<gene>
    <name evidence="8" type="ORF">M0812_09441</name>
</gene>
<sequence>MLLTNISFPSTYKLLNKPLQRNLNWFENIKQLPKYPRFNLEKEFEKCALPNQIRAFGDTILDINNCPIEFEAFKQAKIQFKPSPVYKNYGPSGNQEFNTACEQLIFGNKSKIIKEKRFCSLQTLGGTGALYLAMNLLHDLFPDKKIYFPMPNRYIHQKLFAHISRNSPQCTPQCYIYTDQNNKLSMDGIKYSMKFAFENSIVLFQTCGHNPSGQDPSPKEWIEIADICVKKELFPIFESTYLGLASGDPISDSAPIRIFEESGLDFVHCLSFTNNLGLHSDRLGCLSILLNDSKTVEKVKSLIESKIISEYFSPPFQIANTVAQILNDQKLKDLWIKQLQKIHQRFNLIKKKIYQNLYLNQSSNKLQDIENTKGLFLPNRLTKQDAEELKRKGLFIGANSEISIAGLHENNINHFIEIMKSVL</sequence>
<evidence type="ECO:0000259" key="7">
    <source>
        <dbReference type="Pfam" id="PF00155"/>
    </source>
</evidence>
<comment type="cofactor">
    <cofactor evidence="1">
        <name>pyridoxal 5'-phosphate</name>
        <dbReference type="ChEBI" id="CHEBI:597326"/>
    </cofactor>
</comment>
<dbReference type="Proteomes" id="UP001146793">
    <property type="component" value="Unassembled WGS sequence"/>
</dbReference>
<proteinExistence type="inferred from homology"/>
<protein>
    <submittedName>
        <fullName evidence="8">Aspartate aminotransferase</fullName>
    </submittedName>
</protein>
<evidence type="ECO:0000256" key="1">
    <source>
        <dbReference type="ARBA" id="ARBA00001933"/>
    </source>
</evidence>
<dbReference type="PRINTS" id="PR00799">
    <property type="entry name" value="TRANSAMINASE"/>
</dbReference>
<dbReference type="InterPro" id="IPR015422">
    <property type="entry name" value="PyrdxlP-dep_Trfase_small"/>
</dbReference>
<dbReference type="PANTHER" id="PTHR11879:SF55">
    <property type="entry name" value="GLUTAMATE OXALOACETATE TRANSAMINASE 1, ISOFORM B"/>
    <property type="match status" value="1"/>
</dbReference>
<name>A0AAV7ZT87_9EUKA</name>
<dbReference type="GO" id="GO:0005829">
    <property type="term" value="C:cytosol"/>
    <property type="evidence" value="ECO:0007669"/>
    <property type="project" value="TreeGrafter"/>
</dbReference>
<evidence type="ECO:0000256" key="5">
    <source>
        <dbReference type="ARBA" id="ARBA00022679"/>
    </source>
</evidence>
<evidence type="ECO:0000256" key="4">
    <source>
        <dbReference type="ARBA" id="ARBA00022576"/>
    </source>
</evidence>
<dbReference type="InterPro" id="IPR015421">
    <property type="entry name" value="PyrdxlP-dep_Trfase_major"/>
</dbReference>
<comment type="similarity">
    <text evidence="2">Belongs to the class-I pyridoxal-phosphate-dependent aminotransferase family.</text>
</comment>
<dbReference type="GO" id="GO:0006532">
    <property type="term" value="P:aspartate biosynthetic process"/>
    <property type="evidence" value="ECO:0007669"/>
    <property type="project" value="TreeGrafter"/>
</dbReference>
<reference evidence="8" key="1">
    <citation type="submission" date="2022-08" db="EMBL/GenBank/DDBJ databases">
        <title>Novel sulphate-reducing endosymbionts in the free-living metamonad Anaeramoeba.</title>
        <authorList>
            <person name="Jerlstrom-Hultqvist J."/>
            <person name="Cepicka I."/>
            <person name="Gallot-Lavallee L."/>
            <person name="Salas-Leiva D."/>
            <person name="Curtis B.A."/>
            <person name="Zahonova K."/>
            <person name="Pipaliya S."/>
            <person name="Dacks J."/>
            <person name="Roger A.J."/>
        </authorList>
    </citation>
    <scope>NUCLEOTIDE SEQUENCE</scope>
    <source>
        <strain evidence="8">Busselton2</strain>
    </source>
</reference>
<dbReference type="GO" id="GO:0030170">
    <property type="term" value="F:pyridoxal phosphate binding"/>
    <property type="evidence" value="ECO:0007669"/>
    <property type="project" value="InterPro"/>
</dbReference>
<evidence type="ECO:0000313" key="8">
    <source>
        <dbReference type="EMBL" id="KAJ3443598.1"/>
    </source>
</evidence>
<evidence type="ECO:0000256" key="3">
    <source>
        <dbReference type="ARBA" id="ARBA00011738"/>
    </source>
</evidence>
<accession>A0AAV7ZT87</accession>
<dbReference type="InterPro" id="IPR004839">
    <property type="entry name" value="Aminotransferase_I/II_large"/>
</dbReference>
<dbReference type="Gene3D" id="3.90.1150.10">
    <property type="entry name" value="Aspartate Aminotransferase, domain 1"/>
    <property type="match status" value="1"/>
</dbReference>
<dbReference type="Gene3D" id="3.40.640.10">
    <property type="entry name" value="Type I PLP-dependent aspartate aminotransferase-like (Major domain)"/>
    <property type="match status" value="1"/>
</dbReference>
<evidence type="ECO:0000256" key="6">
    <source>
        <dbReference type="ARBA" id="ARBA00022898"/>
    </source>
</evidence>
<keyword evidence="4 8" id="KW-0032">Aminotransferase</keyword>
<feature type="domain" description="Aminotransferase class I/classII large" evidence="7">
    <location>
        <begin position="61"/>
        <end position="392"/>
    </location>
</feature>
<dbReference type="Pfam" id="PF00155">
    <property type="entry name" value="Aminotran_1_2"/>
    <property type="match status" value="1"/>
</dbReference>
<dbReference type="AlphaFoldDB" id="A0AAV7ZT87"/>
<dbReference type="InterPro" id="IPR000796">
    <property type="entry name" value="Asp_trans"/>
</dbReference>
<comment type="subunit">
    <text evidence="3">Homodimer.</text>
</comment>
<dbReference type="PANTHER" id="PTHR11879">
    <property type="entry name" value="ASPARTATE AMINOTRANSFERASE"/>
    <property type="match status" value="1"/>
</dbReference>
<dbReference type="GO" id="GO:0004069">
    <property type="term" value="F:L-aspartate:2-oxoglutarate aminotransferase activity"/>
    <property type="evidence" value="ECO:0007669"/>
    <property type="project" value="TreeGrafter"/>
</dbReference>
<dbReference type="InterPro" id="IPR015424">
    <property type="entry name" value="PyrdxlP-dep_Trfase"/>
</dbReference>
<evidence type="ECO:0000313" key="9">
    <source>
        <dbReference type="Proteomes" id="UP001146793"/>
    </source>
</evidence>
<organism evidence="8 9">
    <name type="scientific">Anaeramoeba flamelloides</name>
    <dbReference type="NCBI Taxonomy" id="1746091"/>
    <lineage>
        <taxon>Eukaryota</taxon>
        <taxon>Metamonada</taxon>
        <taxon>Anaeramoebidae</taxon>
        <taxon>Anaeramoeba</taxon>
    </lineage>
</organism>
<keyword evidence="6" id="KW-0663">Pyridoxal phosphate</keyword>